<keyword evidence="3" id="KW-1185">Reference proteome</keyword>
<reference evidence="2" key="1">
    <citation type="submission" date="2022-11" db="EMBL/GenBank/DDBJ databases">
        <authorList>
            <person name="Kikuchi T."/>
        </authorList>
    </citation>
    <scope>NUCLEOTIDE SEQUENCE</scope>
    <source>
        <strain evidence="2">PS1010</strain>
    </source>
</reference>
<evidence type="ECO:0000256" key="1">
    <source>
        <dbReference type="SAM" id="SignalP"/>
    </source>
</evidence>
<feature type="signal peptide" evidence="1">
    <location>
        <begin position="1"/>
        <end position="20"/>
    </location>
</feature>
<name>A0A9P1ID16_9PELO</name>
<sequence length="72" mass="8440">MLFNIKSLLVLVLSVAFSVAFVLQDLPLERFERSSSFELSPANSFERQNRANMLFRPYLGQYAKYLQHIQQQ</sequence>
<organism evidence="2 3">
    <name type="scientific">Caenorhabditis angaria</name>
    <dbReference type="NCBI Taxonomy" id="860376"/>
    <lineage>
        <taxon>Eukaryota</taxon>
        <taxon>Metazoa</taxon>
        <taxon>Ecdysozoa</taxon>
        <taxon>Nematoda</taxon>
        <taxon>Chromadorea</taxon>
        <taxon>Rhabditida</taxon>
        <taxon>Rhabditina</taxon>
        <taxon>Rhabditomorpha</taxon>
        <taxon>Rhabditoidea</taxon>
        <taxon>Rhabditidae</taxon>
        <taxon>Peloderinae</taxon>
        <taxon>Caenorhabditis</taxon>
    </lineage>
</organism>
<proteinExistence type="predicted"/>
<gene>
    <name evidence="2" type="ORF">CAMP_LOCUS4528</name>
</gene>
<accession>A0A9P1ID16</accession>
<keyword evidence="1" id="KW-0732">Signal</keyword>
<dbReference type="Proteomes" id="UP001152747">
    <property type="component" value="Unassembled WGS sequence"/>
</dbReference>
<evidence type="ECO:0000313" key="3">
    <source>
        <dbReference type="Proteomes" id="UP001152747"/>
    </source>
</evidence>
<comment type="caution">
    <text evidence="2">The sequence shown here is derived from an EMBL/GenBank/DDBJ whole genome shotgun (WGS) entry which is preliminary data.</text>
</comment>
<dbReference type="EMBL" id="CANHGI010000002">
    <property type="protein sequence ID" value="CAI5441891.1"/>
    <property type="molecule type" value="Genomic_DNA"/>
</dbReference>
<dbReference type="AlphaFoldDB" id="A0A9P1ID16"/>
<protein>
    <submittedName>
        <fullName evidence="2">Uncharacterized protein</fullName>
    </submittedName>
</protein>
<evidence type="ECO:0000313" key="2">
    <source>
        <dbReference type="EMBL" id="CAI5441891.1"/>
    </source>
</evidence>
<feature type="chain" id="PRO_5040439744" evidence="1">
    <location>
        <begin position="21"/>
        <end position="72"/>
    </location>
</feature>